<dbReference type="Pfam" id="PF04577">
    <property type="entry name" value="Glyco_transf_61"/>
    <property type="match status" value="1"/>
</dbReference>
<reference evidence="9" key="1">
    <citation type="submission" date="2006-10" db="EMBL/GenBank/DDBJ databases">
        <authorList>
            <person name="Amadeo P."/>
            <person name="Zhao Q."/>
            <person name="Wortman J."/>
            <person name="Fraser-Liggett C."/>
            <person name="Carlton J."/>
        </authorList>
    </citation>
    <scope>NUCLEOTIDE SEQUENCE</scope>
    <source>
        <strain evidence="9">G3</strain>
    </source>
</reference>
<gene>
    <name evidence="9" type="ORF">TVAG_484010</name>
</gene>
<sequence length="374" mass="43857">MGDKYSFSYIEEMIPRNQTAVFTRTLTNVDKNHIISYRQIYSRIDRSHNRWMLDLNDREMYRFDSPVFDSSIEVVNSTYYVLRNAYVNRIGAIIIDGIWYQLPYRNHQIGAIPGECIGHYDRVISLSNRFGLMFGHWMKDALSPLIMLPQEVFDNAYLVISGHPTWCLDSLKLLGFNTSHTIILPKFSDYIFAKELHTFVGNRSFLCHLGQSLINLSNLFKQKANLEEKPPYRYVFLNRPAKGNRHISNFKEIVNTAKETFPEINWEVWPDKFNTMLQAIRSWNQVKFIFTPTGSNLDNAIFMQPKSAVCTPFADWYDYPVVSICQIFELYHIVFYANGWDHFGDCTAQLDVNKCMNMIARGLYVLSHHNWPRF</sequence>
<accession>A2EA44</accession>
<dbReference type="EMBL" id="DS113337">
    <property type="protein sequence ID" value="EAY10490.1"/>
    <property type="molecule type" value="Genomic_DNA"/>
</dbReference>
<dbReference type="InterPro" id="IPR049625">
    <property type="entry name" value="Glyco_transf_61_cat"/>
</dbReference>
<keyword evidence="10" id="KW-1185">Reference proteome</keyword>
<dbReference type="VEuPathDB" id="TrichDB:TVAG_484010"/>
<reference evidence="9" key="2">
    <citation type="journal article" date="2007" name="Science">
        <title>Draft genome sequence of the sexually transmitted pathogen Trichomonas vaginalis.</title>
        <authorList>
            <person name="Carlton J.M."/>
            <person name="Hirt R.P."/>
            <person name="Silva J.C."/>
            <person name="Delcher A.L."/>
            <person name="Schatz M."/>
            <person name="Zhao Q."/>
            <person name="Wortman J.R."/>
            <person name="Bidwell S.L."/>
            <person name="Alsmark U.C.M."/>
            <person name="Besteiro S."/>
            <person name="Sicheritz-Ponten T."/>
            <person name="Noel C.J."/>
            <person name="Dacks J.B."/>
            <person name="Foster P.G."/>
            <person name="Simillion C."/>
            <person name="Van de Peer Y."/>
            <person name="Miranda-Saavedra D."/>
            <person name="Barton G.J."/>
            <person name="Westrop G.D."/>
            <person name="Mueller S."/>
            <person name="Dessi D."/>
            <person name="Fiori P.L."/>
            <person name="Ren Q."/>
            <person name="Paulsen I."/>
            <person name="Zhang H."/>
            <person name="Bastida-Corcuera F.D."/>
            <person name="Simoes-Barbosa A."/>
            <person name="Brown M.T."/>
            <person name="Hayes R.D."/>
            <person name="Mukherjee M."/>
            <person name="Okumura C.Y."/>
            <person name="Schneider R."/>
            <person name="Smith A.J."/>
            <person name="Vanacova S."/>
            <person name="Villalvazo M."/>
            <person name="Haas B.J."/>
            <person name="Pertea M."/>
            <person name="Feldblyum T.V."/>
            <person name="Utterback T.R."/>
            <person name="Shu C.L."/>
            <person name="Osoegawa K."/>
            <person name="de Jong P.J."/>
            <person name="Hrdy I."/>
            <person name="Horvathova L."/>
            <person name="Zubacova Z."/>
            <person name="Dolezal P."/>
            <person name="Malik S.B."/>
            <person name="Logsdon J.M. Jr."/>
            <person name="Henze K."/>
            <person name="Gupta A."/>
            <person name="Wang C.C."/>
            <person name="Dunne R.L."/>
            <person name="Upcroft J.A."/>
            <person name="Upcroft P."/>
            <person name="White O."/>
            <person name="Salzberg S.L."/>
            <person name="Tang P."/>
            <person name="Chiu C.-H."/>
            <person name="Lee Y.-S."/>
            <person name="Embley T.M."/>
            <person name="Coombs G.H."/>
            <person name="Mottram J.C."/>
            <person name="Tachezy J."/>
            <person name="Fraser-Liggett C.M."/>
            <person name="Johnson P.J."/>
        </authorList>
    </citation>
    <scope>NUCLEOTIDE SEQUENCE [LARGE SCALE GENOMIC DNA]</scope>
    <source>
        <strain evidence="9">G3</strain>
    </source>
</reference>
<evidence type="ECO:0000259" key="8">
    <source>
        <dbReference type="Pfam" id="PF04577"/>
    </source>
</evidence>
<evidence type="ECO:0000256" key="2">
    <source>
        <dbReference type="ARBA" id="ARBA00022676"/>
    </source>
</evidence>
<evidence type="ECO:0000256" key="4">
    <source>
        <dbReference type="ARBA" id="ARBA00022692"/>
    </source>
</evidence>
<organism evidence="9 10">
    <name type="scientific">Trichomonas vaginalis (strain ATCC PRA-98 / G3)</name>
    <dbReference type="NCBI Taxonomy" id="412133"/>
    <lineage>
        <taxon>Eukaryota</taxon>
        <taxon>Metamonada</taxon>
        <taxon>Parabasalia</taxon>
        <taxon>Trichomonadida</taxon>
        <taxon>Trichomonadidae</taxon>
        <taxon>Trichomonas</taxon>
    </lineage>
</organism>
<keyword evidence="4" id="KW-0812">Transmembrane</keyword>
<feature type="domain" description="Glycosyltransferase 61 catalytic" evidence="8">
    <location>
        <begin position="134"/>
        <end position="310"/>
    </location>
</feature>
<dbReference type="GO" id="GO:0016757">
    <property type="term" value="F:glycosyltransferase activity"/>
    <property type="evidence" value="ECO:0000318"/>
    <property type="project" value="GO_Central"/>
</dbReference>
<evidence type="ECO:0000256" key="7">
    <source>
        <dbReference type="ARBA" id="ARBA00023180"/>
    </source>
</evidence>
<keyword evidence="6" id="KW-0472">Membrane</keyword>
<dbReference type="RefSeq" id="XP_001322713.1">
    <property type="nucleotide sequence ID" value="XM_001322678.1"/>
</dbReference>
<dbReference type="GO" id="GO:0016020">
    <property type="term" value="C:membrane"/>
    <property type="evidence" value="ECO:0007669"/>
    <property type="project" value="UniProtKB-SubCell"/>
</dbReference>
<comment type="subcellular location">
    <subcellularLocation>
        <location evidence="1">Membrane</location>
        <topology evidence="1">Single-pass membrane protein</topology>
    </subcellularLocation>
</comment>
<name>A2EA44_TRIV3</name>
<evidence type="ECO:0000256" key="3">
    <source>
        <dbReference type="ARBA" id="ARBA00022679"/>
    </source>
</evidence>
<dbReference type="InParanoid" id="A2EA44"/>
<dbReference type="PANTHER" id="PTHR20961">
    <property type="entry name" value="GLYCOSYLTRANSFERASE"/>
    <property type="match status" value="1"/>
</dbReference>
<evidence type="ECO:0000256" key="1">
    <source>
        <dbReference type="ARBA" id="ARBA00004167"/>
    </source>
</evidence>
<dbReference type="InterPro" id="IPR007657">
    <property type="entry name" value="Glycosyltransferase_61"/>
</dbReference>
<evidence type="ECO:0000313" key="10">
    <source>
        <dbReference type="Proteomes" id="UP000001542"/>
    </source>
</evidence>
<keyword evidence="3" id="KW-0808">Transferase</keyword>
<dbReference type="KEGG" id="tva:4768424"/>
<dbReference type="Proteomes" id="UP000001542">
    <property type="component" value="Unassembled WGS sequence"/>
</dbReference>
<evidence type="ECO:0000313" key="9">
    <source>
        <dbReference type="EMBL" id="EAY10490.1"/>
    </source>
</evidence>
<dbReference type="AlphaFoldDB" id="A2EA44"/>
<keyword evidence="5" id="KW-1133">Transmembrane helix</keyword>
<evidence type="ECO:0000256" key="5">
    <source>
        <dbReference type="ARBA" id="ARBA00022989"/>
    </source>
</evidence>
<protein>
    <recommendedName>
        <fullName evidence="8">Glycosyltransferase 61 catalytic domain-containing protein</fullName>
    </recommendedName>
</protein>
<dbReference type="VEuPathDB" id="TrichDB:TVAGG3_0980830"/>
<evidence type="ECO:0000256" key="6">
    <source>
        <dbReference type="ARBA" id="ARBA00023136"/>
    </source>
</evidence>
<keyword evidence="2" id="KW-0328">Glycosyltransferase</keyword>
<keyword evidence="7" id="KW-0325">Glycoprotein</keyword>
<dbReference type="PANTHER" id="PTHR20961:SF38">
    <property type="entry name" value="PROTEIN O-LINKED-MANNOSE BETA-1,4-N-ACETYLGLUCOSAMINYLTRANSFERASE 2"/>
    <property type="match status" value="1"/>
</dbReference>
<proteinExistence type="predicted"/>